<organism evidence="1 2">
    <name type="scientific">Actinomadura barringtoniae</name>
    <dbReference type="NCBI Taxonomy" id="1427535"/>
    <lineage>
        <taxon>Bacteria</taxon>
        <taxon>Bacillati</taxon>
        <taxon>Actinomycetota</taxon>
        <taxon>Actinomycetes</taxon>
        <taxon>Streptosporangiales</taxon>
        <taxon>Thermomonosporaceae</taxon>
        <taxon>Actinomadura</taxon>
    </lineage>
</organism>
<dbReference type="EMBL" id="JAGEOJ010000028">
    <property type="protein sequence ID" value="MBO2454712.1"/>
    <property type="molecule type" value="Genomic_DNA"/>
</dbReference>
<dbReference type="RefSeq" id="WP_208262938.1">
    <property type="nucleotide sequence ID" value="NZ_JAGEOJ010000028.1"/>
</dbReference>
<accession>A0A939PLT9</accession>
<dbReference type="SUPFAM" id="SSF53822">
    <property type="entry name" value="Periplasmic binding protein-like I"/>
    <property type="match status" value="1"/>
</dbReference>
<comment type="caution">
    <text evidence="1">The sequence shown here is derived from an EMBL/GenBank/DDBJ whole genome shotgun (WGS) entry which is preliminary data.</text>
</comment>
<sequence length="156" mass="16122">MPALQARRRRVTPELATVLRLLEAGGAHLVNVGHGRSPAARQAAEAFQRAWAGEIGAVVSWPARAASWLRPATRLAAGAPDAWVIADTAAGWAGPGRRLAETGIWRASATIAFAGLADPALPGLAGHHATEGLRGAAADGSVWLIDDGALIQLAHR</sequence>
<gene>
    <name evidence="1" type="ORF">J4573_47020</name>
</gene>
<dbReference type="Proteomes" id="UP000669179">
    <property type="component" value="Unassembled WGS sequence"/>
</dbReference>
<dbReference type="Gene3D" id="3.40.50.2300">
    <property type="match status" value="1"/>
</dbReference>
<proteinExistence type="predicted"/>
<evidence type="ECO:0000313" key="2">
    <source>
        <dbReference type="Proteomes" id="UP000669179"/>
    </source>
</evidence>
<dbReference type="InterPro" id="IPR028082">
    <property type="entry name" value="Peripla_BP_I"/>
</dbReference>
<keyword evidence="2" id="KW-1185">Reference proteome</keyword>
<name>A0A939PLT9_9ACTN</name>
<evidence type="ECO:0000313" key="1">
    <source>
        <dbReference type="EMBL" id="MBO2454712.1"/>
    </source>
</evidence>
<reference evidence="1" key="1">
    <citation type="submission" date="2021-03" db="EMBL/GenBank/DDBJ databases">
        <authorList>
            <person name="Kanchanasin P."/>
            <person name="Saeng-In P."/>
            <person name="Phongsopitanun W."/>
            <person name="Yuki M."/>
            <person name="Kudo T."/>
            <person name="Ohkuma M."/>
            <person name="Tanasupawat S."/>
        </authorList>
    </citation>
    <scope>NUCLEOTIDE SEQUENCE</scope>
    <source>
        <strain evidence="1">GKU 128</strain>
    </source>
</reference>
<dbReference type="AlphaFoldDB" id="A0A939PLT9"/>
<protein>
    <submittedName>
        <fullName evidence="1">Uncharacterized protein</fullName>
    </submittedName>
</protein>